<dbReference type="EMBL" id="LN714484">
    <property type="protein sequence ID" value="CEL68416.1"/>
    <property type="molecule type" value="Genomic_DNA"/>
</dbReference>
<reference evidence="2" key="4">
    <citation type="journal article" date="2015" name="PLoS ONE">
        <title>Comprehensive Evaluation of Toxoplasma gondii VEG and Neospora caninum LIV Genomes with Tachyzoite Stage Transcriptome and Proteome Defines Novel Transcript Features.</title>
        <authorList>
            <person name="Ramaprasad A."/>
            <person name="Mourier T."/>
            <person name="Naeem R."/>
            <person name="Malas T.B."/>
            <person name="Moussa E."/>
            <person name="Panigrahi A."/>
            <person name="Vermont S.J."/>
            <person name="Otto T.D."/>
            <person name="Wastling J."/>
            <person name="Pain A."/>
        </authorList>
    </citation>
    <scope>NUCLEOTIDE SEQUENCE</scope>
    <source>
        <strain evidence="2">Liverpool</strain>
    </source>
</reference>
<organism evidence="1 3">
    <name type="scientific">Neospora caninum (strain Liverpool)</name>
    <dbReference type="NCBI Taxonomy" id="572307"/>
    <lineage>
        <taxon>Eukaryota</taxon>
        <taxon>Sar</taxon>
        <taxon>Alveolata</taxon>
        <taxon>Apicomplexa</taxon>
        <taxon>Conoidasida</taxon>
        <taxon>Coccidia</taxon>
        <taxon>Eucoccidiorida</taxon>
        <taxon>Eimeriorina</taxon>
        <taxon>Sarcocystidae</taxon>
        <taxon>Neospora</taxon>
    </lineage>
</organism>
<evidence type="ECO:0000313" key="1">
    <source>
        <dbReference type="EMBL" id="CBZ51109.1"/>
    </source>
</evidence>
<name>F0VBX5_NEOCL</name>
<reference evidence="1" key="1">
    <citation type="submission" date="2011-02" db="EMBL/GenBank/DDBJ databases">
        <authorList>
            <person name="Aslett M."/>
        </authorList>
    </citation>
    <scope>NUCLEOTIDE SEQUENCE</scope>
    <source>
        <strain evidence="1">Liverpool</strain>
    </source>
</reference>
<dbReference type="InParanoid" id="F0VBX5"/>
<accession>F0VBX5</accession>
<dbReference type="OMA" id="FFREEAS"/>
<sequence>MEPLANLDQFIEKCGTTEIQAFLQLVQDRFLEAQKQKEARLLKIIDNFYDEILGFVKQRRRQLKKHAVAAIQTLRDRHKLSKDELALHLEKIRSRKRVLLDFFRDEAAKLTELEKRSAKAVAMFSSKREELAGLHRKQLESFKRSALRRLEQARVASIQAAQESPCWDERMDEVVGRLMLLRLSLQTKAPTDAAVF</sequence>
<proteinExistence type="predicted"/>
<dbReference type="AlphaFoldDB" id="F0VBX5"/>
<dbReference type="VEuPathDB" id="ToxoDB:NCLIV_041840"/>
<reference evidence="1" key="2">
    <citation type="submission" date="2011-03" db="EMBL/GenBank/DDBJ databases">
        <title>Comparative genomics and transcriptomics of Neospora caninum and Toxoplasma gondii.</title>
        <authorList>
            <person name="Reid A.J."/>
            <person name="Sohal A."/>
            <person name="Harris D."/>
            <person name="Quail M."/>
            <person name="Sanders M."/>
            <person name="Berriman M."/>
            <person name="Wastling J.M."/>
            <person name="Pain A."/>
        </authorList>
    </citation>
    <scope>NUCLEOTIDE SEQUENCE</scope>
    <source>
        <strain evidence="1">Liverpool</strain>
    </source>
</reference>
<dbReference type="OrthoDB" id="330188at2759"/>
<dbReference type="Proteomes" id="UP000007494">
    <property type="component" value="Chromosome IX"/>
</dbReference>
<dbReference type="RefSeq" id="XP_003881142.1">
    <property type="nucleotide sequence ID" value="XM_003881093.1"/>
</dbReference>
<dbReference type="EMBL" id="FR823385">
    <property type="protein sequence ID" value="CBZ51109.1"/>
    <property type="molecule type" value="Genomic_DNA"/>
</dbReference>
<dbReference type="GeneID" id="13440095"/>
<reference evidence="3" key="3">
    <citation type="journal article" date="2012" name="PLoS Pathog.">
        <title>Comparative genomics of the apicomplexan parasites Toxoplasma gondii and Neospora caninum: Coccidia differing in host range and transmission strategy.</title>
        <authorList>
            <person name="Reid A.J."/>
            <person name="Vermont S.J."/>
            <person name="Cotton J.A."/>
            <person name="Harris D."/>
            <person name="Hill-Cawthorne G.A."/>
            <person name="Konen-Waisman S."/>
            <person name="Latham S.M."/>
            <person name="Mourier T."/>
            <person name="Norton R."/>
            <person name="Quail M.A."/>
            <person name="Sanders M."/>
            <person name="Shanmugam D."/>
            <person name="Sohal A."/>
            <person name="Wasmuth J.D."/>
            <person name="Brunk B."/>
            <person name="Grigg M.E."/>
            <person name="Howard J.C."/>
            <person name="Parkinson J."/>
            <person name="Roos D.S."/>
            <person name="Trees A.J."/>
            <person name="Berriman M."/>
            <person name="Pain A."/>
            <person name="Wastling J.M."/>
        </authorList>
    </citation>
    <scope>NUCLEOTIDE SEQUENCE [LARGE SCALE GENOMIC DNA]</scope>
    <source>
        <strain evidence="3">Liverpool</strain>
    </source>
</reference>
<protein>
    <submittedName>
        <fullName evidence="1">Uncharacterized protein</fullName>
    </submittedName>
</protein>
<gene>
    <name evidence="2" type="ORF">BN1204_041840</name>
    <name evidence="1" type="ORF">NCLIV_041840</name>
</gene>
<keyword evidence="3" id="KW-1185">Reference proteome</keyword>
<evidence type="ECO:0000313" key="3">
    <source>
        <dbReference type="Proteomes" id="UP000007494"/>
    </source>
</evidence>
<dbReference type="eggNOG" id="ENOG502QYCH">
    <property type="taxonomic scope" value="Eukaryota"/>
</dbReference>
<evidence type="ECO:0000313" key="2">
    <source>
        <dbReference type="EMBL" id="CEL68416.1"/>
    </source>
</evidence>